<proteinExistence type="predicted"/>
<organism evidence="2 3">
    <name type="scientific">Phyllobacterium endophyticum</name>
    <dbReference type="NCBI Taxonomy" id="1149773"/>
    <lineage>
        <taxon>Bacteria</taxon>
        <taxon>Pseudomonadati</taxon>
        <taxon>Pseudomonadota</taxon>
        <taxon>Alphaproteobacteria</taxon>
        <taxon>Hyphomicrobiales</taxon>
        <taxon>Phyllobacteriaceae</taxon>
        <taxon>Phyllobacterium</taxon>
    </lineage>
</organism>
<feature type="compositionally biased region" description="Gly residues" evidence="1">
    <location>
        <begin position="148"/>
        <end position="157"/>
    </location>
</feature>
<protein>
    <submittedName>
        <fullName evidence="2">Uncharacterized protein</fullName>
    </submittedName>
</protein>
<feature type="region of interest" description="Disordered" evidence="1">
    <location>
        <begin position="97"/>
        <end position="157"/>
    </location>
</feature>
<reference evidence="3" key="1">
    <citation type="submission" date="2017-11" db="EMBL/GenBank/DDBJ databases">
        <authorList>
            <person name="Kuznetsova I."/>
            <person name="Sazanova A."/>
            <person name="Chirak E."/>
            <person name="Safronova V."/>
            <person name="Willems A."/>
        </authorList>
    </citation>
    <scope>NUCLEOTIDE SEQUENCE [LARGE SCALE GENOMIC DNA]</scope>
    <source>
        <strain evidence="3">PEPV15</strain>
    </source>
</reference>
<dbReference type="Proteomes" id="UP000241158">
    <property type="component" value="Unassembled WGS sequence"/>
</dbReference>
<comment type="caution">
    <text evidence="2">The sequence shown here is derived from an EMBL/GenBank/DDBJ whole genome shotgun (WGS) entry which is preliminary data.</text>
</comment>
<name>A0A2P7AUH2_9HYPH</name>
<evidence type="ECO:0000256" key="1">
    <source>
        <dbReference type="SAM" id="MobiDB-lite"/>
    </source>
</evidence>
<sequence length="157" mass="18045">MIAVDINSREEGIMSIKSLLVAAVIGLSGLSVSGCVETTGPYYGGYGGYGGYGTYGGYGGYGGYYGTTIYSGFYDGPRYDRRYRRYDDRRDYWRRRSDWREGSERRDDWRRQQARIERSDRSRERTDRVRERTPGGDPIYIPQRGRNYMGGSGRSNQ</sequence>
<feature type="compositionally biased region" description="Basic and acidic residues" evidence="1">
    <location>
        <begin position="97"/>
        <end position="134"/>
    </location>
</feature>
<dbReference type="EMBL" id="PGGN01000002">
    <property type="protein sequence ID" value="PSH57856.1"/>
    <property type="molecule type" value="Genomic_DNA"/>
</dbReference>
<evidence type="ECO:0000313" key="2">
    <source>
        <dbReference type="EMBL" id="PSH57856.1"/>
    </source>
</evidence>
<dbReference type="AlphaFoldDB" id="A0A2P7AUH2"/>
<keyword evidence="3" id="KW-1185">Reference proteome</keyword>
<gene>
    <name evidence="2" type="ORF">CU100_09155</name>
</gene>
<evidence type="ECO:0000313" key="3">
    <source>
        <dbReference type="Proteomes" id="UP000241158"/>
    </source>
</evidence>
<accession>A0A2P7AUH2</accession>